<sequence length="180" mass="18674">MTTRSTPNRLTAVGRTIRTLRSEQGISLTGLAAQAGIGKGTLSELETGQRNPTLETLYALAAPLHVPLAVLLGEEPGAEASDDAVSARLMGIRHHDDGGITEVYWLTIAPDGSRVSPPHGPGVIEHLLVVRGSARVGRAAEELTVTAGESHAWRSDDHHSYAAAGEGAVAVLTISSPPPG</sequence>
<dbReference type="Gene3D" id="1.10.260.40">
    <property type="entry name" value="lambda repressor-like DNA-binding domains"/>
    <property type="match status" value="1"/>
</dbReference>
<dbReference type="InterPro" id="IPR050807">
    <property type="entry name" value="TransReg_Diox_bact_type"/>
</dbReference>
<gene>
    <name evidence="3" type="ORF">ACFSFX_08670</name>
</gene>
<dbReference type="InterPro" id="IPR011051">
    <property type="entry name" value="RmlC_Cupin_sf"/>
</dbReference>
<dbReference type="CDD" id="cd00093">
    <property type="entry name" value="HTH_XRE"/>
    <property type="match status" value="1"/>
</dbReference>
<accession>A0ABW4Q7J8</accession>
<dbReference type="PANTHER" id="PTHR46797:SF1">
    <property type="entry name" value="METHYLPHOSPHONATE SYNTHASE"/>
    <property type="match status" value="1"/>
</dbReference>
<name>A0ABW4Q7J8_9MICC</name>
<dbReference type="Pfam" id="PF01381">
    <property type="entry name" value="HTH_3"/>
    <property type="match status" value="1"/>
</dbReference>
<dbReference type="PANTHER" id="PTHR46797">
    <property type="entry name" value="HTH-TYPE TRANSCRIPTIONAL REGULATOR"/>
    <property type="match status" value="1"/>
</dbReference>
<keyword evidence="4" id="KW-1185">Reference proteome</keyword>
<evidence type="ECO:0000256" key="1">
    <source>
        <dbReference type="ARBA" id="ARBA00023125"/>
    </source>
</evidence>
<dbReference type="SMART" id="SM00530">
    <property type="entry name" value="HTH_XRE"/>
    <property type="match status" value="1"/>
</dbReference>
<feature type="domain" description="HTH cro/C1-type" evidence="2">
    <location>
        <begin position="17"/>
        <end position="71"/>
    </location>
</feature>
<evidence type="ECO:0000313" key="3">
    <source>
        <dbReference type="EMBL" id="MFD1846667.1"/>
    </source>
</evidence>
<comment type="caution">
    <text evidence="3">The sequence shown here is derived from an EMBL/GenBank/DDBJ whole genome shotgun (WGS) entry which is preliminary data.</text>
</comment>
<dbReference type="PROSITE" id="PS50943">
    <property type="entry name" value="HTH_CROC1"/>
    <property type="match status" value="1"/>
</dbReference>
<dbReference type="InterPro" id="IPR014710">
    <property type="entry name" value="RmlC-like_jellyroll"/>
</dbReference>
<dbReference type="InterPro" id="IPR010982">
    <property type="entry name" value="Lambda_DNA-bd_dom_sf"/>
</dbReference>
<dbReference type="RefSeq" id="WP_343878658.1">
    <property type="nucleotide sequence ID" value="NZ_BAAAIJ010000022.1"/>
</dbReference>
<dbReference type="SUPFAM" id="SSF51182">
    <property type="entry name" value="RmlC-like cupins"/>
    <property type="match status" value="1"/>
</dbReference>
<dbReference type="Proteomes" id="UP001597307">
    <property type="component" value="Unassembled WGS sequence"/>
</dbReference>
<dbReference type="SUPFAM" id="SSF47413">
    <property type="entry name" value="lambda repressor-like DNA-binding domains"/>
    <property type="match status" value="1"/>
</dbReference>
<evidence type="ECO:0000259" key="2">
    <source>
        <dbReference type="PROSITE" id="PS50943"/>
    </source>
</evidence>
<protein>
    <submittedName>
        <fullName evidence="3">Helix-turn-helix domain-containing protein</fullName>
    </submittedName>
</protein>
<organism evidence="3 4">
    <name type="scientific">Arthrobacter flavus</name>
    <dbReference type="NCBI Taxonomy" id="95172"/>
    <lineage>
        <taxon>Bacteria</taxon>
        <taxon>Bacillati</taxon>
        <taxon>Actinomycetota</taxon>
        <taxon>Actinomycetes</taxon>
        <taxon>Micrococcales</taxon>
        <taxon>Micrococcaceae</taxon>
        <taxon>Arthrobacter</taxon>
    </lineage>
</organism>
<proteinExistence type="predicted"/>
<reference evidence="4" key="1">
    <citation type="journal article" date="2019" name="Int. J. Syst. Evol. Microbiol.">
        <title>The Global Catalogue of Microorganisms (GCM) 10K type strain sequencing project: providing services to taxonomists for standard genome sequencing and annotation.</title>
        <authorList>
            <consortium name="The Broad Institute Genomics Platform"/>
            <consortium name="The Broad Institute Genome Sequencing Center for Infectious Disease"/>
            <person name="Wu L."/>
            <person name="Ma J."/>
        </authorList>
    </citation>
    <scope>NUCLEOTIDE SEQUENCE [LARGE SCALE GENOMIC DNA]</scope>
    <source>
        <strain evidence="4">JCM 11496</strain>
    </source>
</reference>
<dbReference type="Gene3D" id="2.60.120.10">
    <property type="entry name" value="Jelly Rolls"/>
    <property type="match status" value="1"/>
</dbReference>
<dbReference type="EMBL" id="JBHUGA010000024">
    <property type="protein sequence ID" value="MFD1846667.1"/>
    <property type="molecule type" value="Genomic_DNA"/>
</dbReference>
<dbReference type="InterPro" id="IPR001387">
    <property type="entry name" value="Cro/C1-type_HTH"/>
</dbReference>
<keyword evidence="1" id="KW-0238">DNA-binding</keyword>
<evidence type="ECO:0000313" key="4">
    <source>
        <dbReference type="Proteomes" id="UP001597307"/>
    </source>
</evidence>